<dbReference type="InterPro" id="IPR006805">
    <property type="entry name" value="Anth_synth_I_N"/>
</dbReference>
<dbReference type="InterPro" id="IPR005256">
    <property type="entry name" value="Anth_synth_I_PabB"/>
</dbReference>
<dbReference type="GO" id="GO:0004049">
    <property type="term" value="F:anthranilate synthase activity"/>
    <property type="evidence" value="ECO:0007669"/>
    <property type="project" value="UniProtKB-EC"/>
</dbReference>
<dbReference type="InterPro" id="IPR019999">
    <property type="entry name" value="Anth_synth_I-like"/>
</dbReference>
<evidence type="ECO:0000256" key="14">
    <source>
        <dbReference type="ARBA" id="ARBA00047683"/>
    </source>
</evidence>
<evidence type="ECO:0000256" key="10">
    <source>
        <dbReference type="ARBA" id="ARBA00022842"/>
    </source>
</evidence>
<evidence type="ECO:0000256" key="8">
    <source>
        <dbReference type="ARBA" id="ARBA00022723"/>
    </source>
</evidence>
<keyword evidence="8 15" id="KW-0479">Metal-binding</keyword>
<evidence type="ECO:0000256" key="2">
    <source>
        <dbReference type="ARBA" id="ARBA00004873"/>
    </source>
</evidence>
<accession>A0A7C4Q1I5</accession>
<comment type="subunit">
    <text evidence="4 15">Heterotetramer consisting of two non-identical subunits: a beta subunit (TrpG) and a large alpha subunit (TrpE).</text>
</comment>
<evidence type="ECO:0000256" key="5">
    <source>
        <dbReference type="ARBA" id="ARBA00012266"/>
    </source>
</evidence>
<dbReference type="GO" id="GO:0000162">
    <property type="term" value="P:L-tryptophan biosynthetic process"/>
    <property type="evidence" value="ECO:0007669"/>
    <property type="project" value="UniProtKB-UniPathway"/>
</dbReference>
<evidence type="ECO:0000259" key="16">
    <source>
        <dbReference type="Pfam" id="PF00425"/>
    </source>
</evidence>
<comment type="cofactor">
    <cofactor evidence="1 15">
        <name>Mg(2+)</name>
        <dbReference type="ChEBI" id="CHEBI:18420"/>
    </cofactor>
</comment>
<keyword evidence="7 15" id="KW-0028">Amino-acid biosynthesis</keyword>
<dbReference type="PANTHER" id="PTHR11236">
    <property type="entry name" value="AMINOBENZOATE/ANTHRANILATE SYNTHASE"/>
    <property type="match status" value="1"/>
</dbReference>
<sequence>MLNNRPLNPALQVDQHPSAPLVRTLPADLETPVSIYLKLADGSPSFLLESVTGGEQVARYSFIGVRPRRVFLLQGDRLIVREADGRQHSRAGNPFQCLEEEFRALQRPAAPGMPRFSGGLVGYLGYEMVRWFEAGVSRLPLQNQMPDGVFLEADSLVAFDHAFGKVMLIVHPDLSLPEPHRQREALRRLNELHSRINRPLPALPSASAAGIFPSDWLSMPRDAFLSAVEQAKEAIRAGEIFQVVLSQRFTRSTPARPFEIYRALRRLNPSPYMFYFDFGGAAGGQPLRLIGASPEMHVRLSGATATLRPIAGTRPRGATPQQDMELEQDLLADEKERAEHIMLVDLARNDLGRVCEIGSVRVREQMTIERYSHVMHIVSQVEGHLRPAANAFELMRATFPAGTVSGAPKVRAMQIIAELEAQPRGVYAGAVGYFAYDGSMDTCIAIRTLVMQGEQIALQAGAGIVADSQPEREYEETLNKARALAQAVEIAERKETDDVAHSR</sequence>
<dbReference type="Pfam" id="PF04715">
    <property type="entry name" value="Anth_synt_I_N"/>
    <property type="match status" value="1"/>
</dbReference>
<comment type="similarity">
    <text evidence="3 15">Belongs to the anthranilate synthase component I family.</text>
</comment>
<dbReference type="PRINTS" id="PR00095">
    <property type="entry name" value="ANTSNTHASEI"/>
</dbReference>
<dbReference type="SUPFAM" id="SSF56322">
    <property type="entry name" value="ADC synthase"/>
    <property type="match status" value="1"/>
</dbReference>
<dbReference type="Gene3D" id="3.60.120.10">
    <property type="entry name" value="Anthranilate synthase"/>
    <property type="match status" value="1"/>
</dbReference>
<evidence type="ECO:0000256" key="7">
    <source>
        <dbReference type="ARBA" id="ARBA00022605"/>
    </source>
</evidence>
<proteinExistence type="inferred from homology"/>
<feature type="domain" description="Chorismate-utilising enzyme C-terminal" evidence="16">
    <location>
        <begin position="222"/>
        <end position="480"/>
    </location>
</feature>
<evidence type="ECO:0000259" key="17">
    <source>
        <dbReference type="Pfam" id="PF04715"/>
    </source>
</evidence>
<dbReference type="InterPro" id="IPR005801">
    <property type="entry name" value="ADC_synthase"/>
</dbReference>
<protein>
    <recommendedName>
        <fullName evidence="6 15">Anthranilate synthase component 1</fullName>
        <ecNumber evidence="5 15">4.1.3.27</ecNumber>
    </recommendedName>
</protein>
<dbReference type="EC" id="4.1.3.27" evidence="5 15"/>
<organism evidence="18">
    <name type="scientific">Bellilinea caldifistulae</name>
    <dbReference type="NCBI Taxonomy" id="360411"/>
    <lineage>
        <taxon>Bacteria</taxon>
        <taxon>Bacillati</taxon>
        <taxon>Chloroflexota</taxon>
        <taxon>Anaerolineae</taxon>
        <taxon>Anaerolineales</taxon>
        <taxon>Anaerolineaceae</taxon>
        <taxon>Bellilinea</taxon>
    </lineage>
</organism>
<comment type="function">
    <text evidence="13 15">Part of a heterotetrameric complex that catalyzes the two-step biosynthesis of anthranilate, an intermediate in the biosynthesis of L-tryptophan. In the first step, the glutamine-binding beta subunit (TrpG) of anthranilate synthase (AS) provides the glutamine amidotransferase activity which generates ammonia as a substrate that, along with chorismate, is used in the second step, catalyzed by the large alpha subunit of AS (TrpE) to produce anthranilate. In the absence of TrpG, TrpE can synthesize anthranilate directly from chorismate and high concentrations of ammonia.</text>
</comment>
<evidence type="ECO:0000256" key="11">
    <source>
        <dbReference type="ARBA" id="ARBA00023141"/>
    </source>
</evidence>
<evidence type="ECO:0000256" key="9">
    <source>
        <dbReference type="ARBA" id="ARBA00022822"/>
    </source>
</evidence>
<evidence type="ECO:0000256" key="6">
    <source>
        <dbReference type="ARBA" id="ARBA00020653"/>
    </source>
</evidence>
<keyword evidence="11 15" id="KW-0057">Aromatic amino acid biosynthesis</keyword>
<dbReference type="EMBL" id="DSXR01000008">
    <property type="protein sequence ID" value="HGS86070.1"/>
    <property type="molecule type" value="Genomic_DNA"/>
</dbReference>
<dbReference type="NCBIfam" id="TIGR00564">
    <property type="entry name" value="trpE_most"/>
    <property type="match status" value="1"/>
</dbReference>
<evidence type="ECO:0000256" key="4">
    <source>
        <dbReference type="ARBA" id="ARBA00011575"/>
    </source>
</evidence>
<evidence type="ECO:0000256" key="3">
    <source>
        <dbReference type="ARBA" id="ARBA00009562"/>
    </source>
</evidence>
<comment type="catalytic activity">
    <reaction evidence="14 15">
        <text>chorismate + L-glutamine = anthranilate + pyruvate + L-glutamate + H(+)</text>
        <dbReference type="Rhea" id="RHEA:21732"/>
        <dbReference type="ChEBI" id="CHEBI:15361"/>
        <dbReference type="ChEBI" id="CHEBI:15378"/>
        <dbReference type="ChEBI" id="CHEBI:16567"/>
        <dbReference type="ChEBI" id="CHEBI:29748"/>
        <dbReference type="ChEBI" id="CHEBI:29985"/>
        <dbReference type="ChEBI" id="CHEBI:58359"/>
        <dbReference type="EC" id="4.1.3.27"/>
    </reaction>
</comment>
<keyword evidence="9 15" id="KW-0822">Tryptophan biosynthesis</keyword>
<reference evidence="18" key="1">
    <citation type="journal article" date="2020" name="mSystems">
        <title>Genome- and Community-Level Interaction Insights into Carbon Utilization and Element Cycling Functions of Hydrothermarchaeota in Hydrothermal Sediment.</title>
        <authorList>
            <person name="Zhou Z."/>
            <person name="Liu Y."/>
            <person name="Xu W."/>
            <person name="Pan J."/>
            <person name="Luo Z.H."/>
            <person name="Li M."/>
        </authorList>
    </citation>
    <scope>NUCLEOTIDE SEQUENCE [LARGE SCALE GENOMIC DNA]</scope>
    <source>
        <strain evidence="18">SpSt-556</strain>
    </source>
</reference>
<feature type="domain" description="Anthranilate synthase component I N-terminal" evidence="17">
    <location>
        <begin position="28"/>
        <end position="167"/>
    </location>
</feature>
<evidence type="ECO:0000256" key="12">
    <source>
        <dbReference type="ARBA" id="ARBA00023239"/>
    </source>
</evidence>
<dbReference type="InterPro" id="IPR015890">
    <property type="entry name" value="Chorismate_C"/>
</dbReference>
<dbReference type="UniPathway" id="UPA00035">
    <property type="reaction ID" value="UER00040"/>
</dbReference>
<evidence type="ECO:0000256" key="13">
    <source>
        <dbReference type="ARBA" id="ARBA00025634"/>
    </source>
</evidence>
<dbReference type="PANTHER" id="PTHR11236:SF48">
    <property type="entry name" value="ISOCHORISMATE SYNTHASE MENF"/>
    <property type="match status" value="1"/>
</dbReference>
<keyword evidence="12 15" id="KW-0456">Lyase</keyword>
<name>A0A7C4Q1I5_9CHLR</name>
<evidence type="ECO:0000256" key="1">
    <source>
        <dbReference type="ARBA" id="ARBA00001946"/>
    </source>
</evidence>
<evidence type="ECO:0000256" key="15">
    <source>
        <dbReference type="RuleBase" id="RU364045"/>
    </source>
</evidence>
<comment type="pathway">
    <text evidence="2 15">Amino-acid biosynthesis; L-tryptophan biosynthesis; L-tryptophan from chorismate: step 1/5.</text>
</comment>
<dbReference type="AlphaFoldDB" id="A0A7C4Q1I5"/>
<dbReference type="Pfam" id="PF00425">
    <property type="entry name" value="Chorismate_bind"/>
    <property type="match status" value="1"/>
</dbReference>
<gene>
    <name evidence="15 18" type="primary">trpE</name>
    <name evidence="18" type="ORF">ENT17_00450</name>
</gene>
<keyword evidence="10 15" id="KW-0460">Magnesium</keyword>
<dbReference type="GO" id="GO:0046872">
    <property type="term" value="F:metal ion binding"/>
    <property type="evidence" value="ECO:0007669"/>
    <property type="project" value="UniProtKB-KW"/>
</dbReference>
<evidence type="ECO:0000313" key="18">
    <source>
        <dbReference type="EMBL" id="HGS86070.1"/>
    </source>
</evidence>
<comment type="caution">
    <text evidence="18">The sequence shown here is derived from an EMBL/GenBank/DDBJ whole genome shotgun (WGS) entry which is preliminary data.</text>
</comment>